<dbReference type="InterPro" id="IPR036179">
    <property type="entry name" value="Ig-like_dom_sf"/>
</dbReference>
<keyword evidence="1" id="KW-1133">Transmembrane helix</keyword>
<dbReference type="SUPFAM" id="SSF48726">
    <property type="entry name" value="Immunoglobulin"/>
    <property type="match status" value="1"/>
</dbReference>
<feature type="domain" description="Ig-like" evidence="2">
    <location>
        <begin position="3"/>
        <end position="91"/>
    </location>
</feature>
<evidence type="ECO:0000313" key="4">
    <source>
        <dbReference type="Proteomes" id="UP001558613"/>
    </source>
</evidence>
<keyword evidence="1" id="KW-0472">Membrane</keyword>
<comment type="caution">
    <text evidence="3">The sequence shown here is derived from an EMBL/GenBank/DDBJ whole genome shotgun (WGS) entry which is preliminary data.</text>
</comment>
<name>A0ABR3L3K7_9TELE</name>
<evidence type="ECO:0000256" key="1">
    <source>
        <dbReference type="SAM" id="Phobius"/>
    </source>
</evidence>
<dbReference type="PROSITE" id="PS50835">
    <property type="entry name" value="IG_LIKE"/>
    <property type="match status" value="1"/>
</dbReference>
<evidence type="ECO:0000259" key="2">
    <source>
        <dbReference type="PROSITE" id="PS50835"/>
    </source>
</evidence>
<protein>
    <recommendedName>
        <fullName evidence="2">Ig-like domain-containing protein</fullName>
    </recommendedName>
</protein>
<dbReference type="EMBL" id="JAYMGO010000222">
    <property type="protein sequence ID" value="KAL1246596.1"/>
    <property type="molecule type" value="Genomic_DNA"/>
</dbReference>
<dbReference type="InterPro" id="IPR013783">
    <property type="entry name" value="Ig-like_fold"/>
</dbReference>
<feature type="non-terminal residue" evidence="3">
    <location>
        <position position="1"/>
    </location>
</feature>
<gene>
    <name evidence="3" type="ORF">QQF64_034559</name>
</gene>
<dbReference type="PROSITE" id="PS00198">
    <property type="entry name" value="4FE4S_FER_1"/>
    <property type="match status" value="1"/>
</dbReference>
<dbReference type="PANTHER" id="PTHR21063:SF4">
    <property type="entry name" value="CD48 ANTIGEN-RELATED"/>
    <property type="match status" value="1"/>
</dbReference>
<dbReference type="Proteomes" id="UP001558613">
    <property type="component" value="Unassembled WGS sequence"/>
</dbReference>
<feature type="transmembrane region" description="Helical" evidence="1">
    <location>
        <begin position="110"/>
        <end position="131"/>
    </location>
</feature>
<keyword evidence="1" id="KW-0812">Transmembrane</keyword>
<dbReference type="PANTHER" id="PTHR21063">
    <property type="entry name" value="LFA-3"/>
    <property type="match status" value="1"/>
</dbReference>
<dbReference type="Gene3D" id="2.60.40.10">
    <property type="entry name" value="Immunoglobulins"/>
    <property type="match status" value="1"/>
</dbReference>
<evidence type="ECO:0000313" key="3">
    <source>
        <dbReference type="EMBL" id="KAL1246596.1"/>
    </source>
</evidence>
<dbReference type="InterPro" id="IPR007110">
    <property type="entry name" value="Ig-like_dom"/>
</dbReference>
<sequence>GLPISFISSNSSQNPASGSSEFRCVLLCSVSNVSHVTLSWYKGNHLFSSINVSDLSISLSLPLEVEYQDRNTYSCVLNDFISNQTQHLDITQLCHTCEDCIRSCGSTEGVIRLVHSALVGVATVAVLVYEFRSRRRNHYHMINLI</sequence>
<proteinExistence type="predicted"/>
<dbReference type="InterPro" id="IPR017900">
    <property type="entry name" value="4Fe4S_Fe_S_CS"/>
</dbReference>
<accession>A0ABR3L3K7</accession>
<reference evidence="3 4" key="1">
    <citation type="submission" date="2023-09" db="EMBL/GenBank/DDBJ databases">
        <authorList>
            <person name="Wang M."/>
        </authorList>
    </citation>
    <scope>NUCLEOTIDE SEQUENCE [LARGE SCALE GENOMIC DNA]</scope>
    <source>
        <strain evidence="3">GT-2023</strain>
        <tissue evidence="3">Liver</tissue>
    </source>
</reference>
<keyword evidence="4" id="KW-1185">Reference proteome</keyword>
<organism evidence="3 4">
    <name type="scientific">Cirrhinus molitorella</name>
    <name type="common">mud carp</name>
    <dbReference type="NCBI Taxonomy" id="172907"/>
    <lineage>
        <taxon>Eukaryota</taxon>
        <taxon>Metazoa</taxon>
        <taxon>Chordata</taxon>
        <taxon>Craniata</taxon>
        <taxon>Vertebrata</taxon>
        <taxon>Euteleostomi</taxon>
        <taxon>Actinopterygii</taxon>
        <taxon>Neopterygii</taxon>
        <taxon>Teleostei</taxon>
        <taxon>Ostariophysi</taxon>
        <taxon>Cypriniformes</taxon>
        <taxon>Cyprinidae</taxon>
        <taxon>Labeoninae</taxon>
        <taxon>Labeonini</taxon>
        <taxon>Cirrhinus</taxon>
    </lineage>
</organism>